<proteinExistence type="predicted"/>
<feature type="binding site" evidence="6">
    <location>
        <position position="82"/>
    </location>
    <ligand>
        <name>Ca(2+)</name>
        <dbReference type="ChEBI" id="CHEBI:29108"/>
        <label>3</label>
    </ligand>
</feature>
<keyword evidence="4 6" id="KW-0862">Zinc</keyword>
<keyword evidence="6" id="KW-0106">Calcium</keyword>
<feature type="binding site" evidence="6">
    <location>
        <position position="85"/>
    </location>
    <ligand>
        <name>Ca(2+)</name>
        <dbReference type="ChEBI" id="CHEBI:29108"/>
        <label>3</label>
    </ligand>
</feature>
<dbReference type="PANTHER" id="PTHR10201:SF213">
    <property type="entry name" value="METALLOENDOPROTEINASE 2-MMP-LIKE"/>
    <property type="match status" value="1"/>
</dbReference>
<feature type="binding site" evidence="6">
    <location>
        <position position="70"/>
    </location>
    <ligand>
        <name>Zn(2+)</name>
        <dbReference type="ChEBI" id="CHEBI:29105"/>
        <label>1</label>
    </ligand>
</feature>
<accession>A0ABC8SSA0</accession>
<organism evidence="8 9">
    <name type="scientific">Ilex paraguariensis</name>
    <name type="common">yerba mate</name>
    <dbReference type="NCBI Taxonomy" id="185542"/>
    <lineage>
        <taxon>Eukaryota</taxon>
        <taxon>Viridiplantae</taxon>
        <taxon>Streptophyta</taxon>
        <taxon>Embryophyta</taxon>
        <taxon>Tracheophyta</taxon>
        <taxon>Spermatophyta</taxon>
        <taxon>Magnoliopsida</taxon>
        <taxon>eudicotyledons</taxon>
        <taxon>Gunneridae</taxon>
        <taxon>Pentapetalae</taxon>
        <taxon>asterids</taxon>
        <taxon>campanulids</taxon>
        <taxon>Aquifoliales</taxon>
        <taxon>Aquifoliaceae</taxon>
        <taxon>Ilex</taxon>
    </lineage>
</organism>
<evidence type="ECO:0000256" key="3">
    <source>
        <dbReference type="ARBA" id="ARBA00022801"/>
    </source>
</evidence>
<protein>
    <recommendedName>
        <fullName evidence="7">Peptidase M10 metallopeptidase domain-containing protein</fullName>
    </recommendedName>
</protein>
<dbReference type="SUPFAM" id="SSF55486">
    <property type="entry name" value="Metalloproteases ('zincins'), catalytic domain"/>
    <property type="match status" value="1"/>
</dbReference>
<dbReference type="Gene3D" id="3.40.390.10">
    <property type="entry name" value="Collagenase (Catalytic Domain)"/>
    <property type="match status" value="1"/>
</dbReference>
<feature type="binding site" evidence="6">
    <location>
        <position position="80"/>
    </location>
    <ligand>
        <name>Zn(2+)</name>
        <dbReference type="ChEBI" id="CHEBI:29105"/>
        <label>1</label>
    </ligand>
</feature>
<feature type="active site" evidence="5">
    <location>
        <position position="105"/>
    </location>
</feature>
<evidence type="ECO:0000313" key="8">
    <source>
        <dbReference type="EMBL" id="CAK9159965.1"/>
    </source>
</evidence>
<dbReference type="Proteomes" id="UP001642360">
    <property type="component" value="Unassembled WGS sequence"/>
</dbReference>
<dbReference type="AlphaFoldDB" id="A0ABC8SSA0"/>
<dbReference type="InterPro" id="IPR001818">
    <property type="entry name" value="Pept_M10_metallopeptidase"/>
</dbReference>
<evidence type="ECO:0000313" key="9">
    <source>
        <dbReference type="Proteomes" id="UP001642360"/>
    </source>
</evidence>
<name>A0ABC8SSA0_9AQUA</name>
<comment type="caution">
    <text evidence="8">The sequence shown here is derived from an EMBL/GenBank/DDBJ whole genome shotgun (WGS) entry which is preliminary data.</text>
</comment>
<feature type="binding site" evidence="6">
    <location>
        <position position="57"/>
    </location>
    <ligand>
        <name>Zn(2+)</name>
        <dbReference type="ChEBI" id="CHEBI:29105"/>
        <label>1</label>
    </ligand>
</feature>
<dbReference type="GO" id="GO:0006508">
    <property type="term" value="P:proteolysis"/>
    <property type="evidence" value="ECO:0007669"/>
    <property type="project" value="UniProtKB-KW"/>
</dbReference>
<comment type="cofactor">
    <cofactor evidence="6">
        <name>Ca(2+)</name>
        <dbReference type="ChEBI" id="CHEBI:29108"/>
    </cofactor>
    <text evidence="6">Can bind about 5 Ca(2+) ions per subunit.</text>
</comment>
<dbReference type="PANTHER" id="PTHR10201">
    <property type="entry name" value="MATRIX METALLOPROTEINASE"/>
    <property type="match status" value="1"/>
</dbReference>
<keyword evidence="3" id="KW-0378">Hydrolase</keyword>
<evidence type="ECO:0000259" key="7">
    <source>
        <dbReference type="Pfam" id="PF00413"/>
    </source>
</evidence>
<keyword evidence="1" id="KW-0645">Protease</keyword>
<dbReference type="InterPro" id="IPR024079">
    <property type="entry name" value="MetalloPept_cat_dom_sf"/>
</dbReference>
<dbReference type="EMBL" id="CAUOFW020003436">
    <property type="protein sequence ID" value="CAK9159965.1"/>
    <property type="molecule type" value="Genomic_DNA"/>
</dbReference>
<dbReference type="GO" id="GO:0008233">
    <property type="term" value="F:peptidase activity"/>
    <property type="evidence" value="ECO:0007669"/>
    <property type="project" value="UniProtKB-KW"/>
</dbReference>
<keyword evidence="2 6" id="KW-0479">Metal-binding</keyword>
<feature type="binding site" evidence="6">
    <location>
        <position position="85"/>
    </location>
    <ligand>
        <name>Ca(2+)</name>
        <dbReference type="ChEBI" id="CHEBI:29108"/>
        <label>1</label>
    </ligand>
</feature>
<feature type="binding site" evidence="6">
    <location>
        <position position="45"/>
    </location>
    <ligand>
        <name>Ca(2+)</name>
        <dbReference type="ChEBI" id="CHEBI:29108"/>
        <label>2</label>
    </ligand>
</feature>
<feature type="binding site" evidence="6">
    <location>
        <position position="55"/>
    </location>
    <ligand>
        <name>Zn(2+)</name>
        <dbReference type="ChEBI" id="CHEBI:29105"/>
        <label>1</label>
    </ligand>
</feature>
<feature type="domain" description="Peptidase M10 metallopeptidase" evidence="7">
    <location>
        <begin position="40"/>
        <end position="114"/>
    </location>
</feature>
<evidence type="ECO:0000256" key="6">
    <source>
        <dbReference type="PIRSR" id="PIRSR621190-2"/>
    </source>
</evidence>
<dbReference type="PRINTS" id="PR00138">
    <property type="entry name" value="MATRIXIN"/>
</dbReference>
<feature type="binding site" evidence="6">
    <location>
        <position position="63"/>
    </location>
    <ligand>
        <name>Ca(2+)</name>
        <dbReference type="ChEBI" id="CHEBI:29108"/>
        <label>3</label>
    </ligand>
</feature>
<dbReference type="InterPro" id="IPR021190">
    <property type="entry name" value="Pept_M10A"/>
</dbReference>
<feature type="binding site" evidence="6">
    <location>
        <position position="104"/>
    </location>
    <ligand>
        <name>Zn(2+)</name>
        <dbReference type="ChEBI" id="CHEBI:29105"/>
        <label>2</label>
        <note>catalytic</note>
    </ligand>
</feature>
<evidence type="ECO:0000256" key="5">
    <source>
        <dbReference type="PIRSR" id="PIRSR621190-1"/>
    </source>
</evidence>
<sequence length="143" mass="16130">MKGFRNDDKVNPDGHVLRLNSLMPFSQGLIRPPLVRLIENYKNVDLKIAFYSGNHGDGDPFEGPGGILAHPFAPTDGRLHFDADERWSNDVVPGSFNLESMALHEIGYLLGHSSINANHSTRCEQKTWLQMVLKDSRIYILEE</sequence>
<dbReference type="GO" id="GO:0046872">
    <property type="term" value="F:metal ion binding"/>
    <property type="evidence" value="ECO:0007669"/>
    <property type="project" value="UniProtKB-KW"/>
</dbReference>
<keyword evidence="9" id="KW-1185">Reference proteome</keyword>
<comment type="cofactor">
    <cofactor evidence="6">
        <name>Zn(2+)</name>
        <dbReference type="ChEBI" id="CHEBI:29105"/>
    </cofactor>
    <text evidence="6">Binds 2 Zn(2+) ions per subunit.</text>
</comment>
<evidence type="ECO:0000256" key="2">
    <source>
        <dbReference type="ARBA" id="ARBA00022723"/>
    </source>
</evidence>
<evidence type="ECO:0000256" key="4">
    <source>
        <dbReference type="ARBA" id="ARBA00022833"/>
    </source>
</evidence>
<dbReference type="Pfam" id="PF00413">
    <property type="entry name" value="Peptidase_M10"/>
    <property type="match status" value="1"/>
</dbReference>
<gene>
    <name evidence="8" type="ORF">ILEXP_LOCUS28688</name>
</gene>
<evidence type="ECO:0000256" key="1">
    <source>
        <dbReference type="ARBA" id="ARBA00022670"/>
    </source>
</evidence>
<reference evidence="8 9" key="1">
    <citation type="submission" date="2024-02" db="EMBL/GenBank/DDBJ databases">
        <authorList>
            <person name="Vignale AGUSTIN F."/>
            <person name="Sosa J E."/>
            <person name="Modenutti C."/>
        </authorList>
    </citation>
    <scope>NUCLEOTIDE SEQUENCE [LARGE SCALE GENOMIC DNA]</scope>
</reference>